<reference evidence="1" key="1">
    <citation type="submission" date="2014-11" db="EMBL/GenBank/DDBJ databases">
        <authorList>
            <person name="Amaro Gonzalez C."/>
        </authorList>
    </citation>
    <scope>NUCLEOTIDE SEQUENCE</scope>
</reference>
<dbReference type="EMBL" id="GBXM01019552">
    <property type="protein sequence ID" value="JAH89025.1"/>
    <property type="molecule type" value="Transcribed_RNA"/>
</dbReference>
<protein>
    <submittedName>
        <fullName evidence="1">Uncharacterized protein</fullName>
    </submittedName>
</protein>
<dbReference type="AlphaFoldDB" id="A0A0E9WHG0"/>
<evidence type="ECO:0000313" key="1">
    <source>
        <dbReference type="EMBL" id="JAH89025.1"/>
    </source>
</evidence>
<proteinExistence type="predicted"/>
<organism evidence="1">
    <name type="scientific">Anguilla anguilla</name>
    <name type="common">European freshwater eel</name>
    <name type="synonym">Muraena anguilla</name>
    <dbReference type="NCBI Taxonomy" id="7936"/>
    <lineage>
        <taxon>Eukaryota</taxon>
        <taxon>Metazoa</taxon>
        <taxon>Chordata</taxon>
        <taxon>Craniata</taxon>
        <taxon>Vertebrata</taxon>
        <taxon>Euteleostomi</taxon>
        <taxon>Actinopterygii</taxon>
        <taxon>Neopterygii</taxon>
        <taxon>Teleostei</taxon>
        <taxon>Anguilliformes</taxon>
        <taxon>Anguillidae</taxon>
        <taxon>Anguilla</taxon>
    </lineage>
</organism>
<accession>A0A0E9WHG0</accession>
<reference evidence="1" key="2">
    <citation type="journal article" date="2015" name="Fish Shellfish Immunol.">
        <title>Early steps in the European eel (Anguilla anguilla)-Vibrio vulnificus interaction in the gills: Role of the RtxA13 toxin.</title>
        <authorList>
            <person name="Callol A."/>
            <person name="Pajuelo D."/>
            <person name="Ebbesson L."/>
            <person name="Teles M."/>
            <person name="MacKenzie S."/>
            <person name="Amaro C."/>
        </authorList>
    </citation>
    <scope>NUCLEOTIDE SEQUENCE</scope>
</reference>
<sequence>MRERGGGGATSPQQRLADLNQSQCFCLVIIGPVAWSYTVALCIMGCVKPISGSAL</sequence>
<name>A0A0E9WHG0_ANGAN</name>